<dbReference type="Proteomes" id="UP001375539">
    <property type="component" value="Unassembled WGS sequence"/>
</dbReference>
<keyword evidence="2" id="KW-1185">Reference proteome</keyword>
<name>A0ACC6Q9F0_9ACTN</name>
<sequence length="119" mass="13076">MRPLDEEFVPPADFDPTTCWRAHRAQLQESLWQGRAGIRISPAGTKRLREIGVPAVIDAVEAGEEEHPGGWRRALMLIESLTHAEGELLRLGAQVEVVSPPELRERIAAATMALAALYG</sequence>
<accession>A0ACC6Q9F0</accession>
<dbReference type="EMBL" id="JBBKAI010000002">
    <property type="protein sequence ID" value="MEJ8655108.1"/>
    <property type="molecule type" value="Genomic_DNA"/>
</dbReference>
<proteinExistence type="predicted"/>
<gene>
    <name evidence="1" type="ORF">WKI58_00970</name>
</gene>
<organism evidence="1 2">
    <name type="scientific">Streptomyces pratisoli</name>
    <dbReference type="NCBI Taxonomy" id="3139917"/>
    <lineage>
        <taxon>Bacteria</taxon>
        <taxon>Bacillati</taxon>
        <taxon>Actinomycetota</taxon>
        <taxon>Actinomycetes</taxon>
        <taxon>Kitasatosporales</taxon>
        <taxon>Streptomycetaceae</taxon>
        <taxon>Streptomyces</taxon>
    </lineage>
</organism>
<comment type="caution">
    <text evidence="1">The sequence shown here is derived from an EMBL/GenBank/DDBJ whole genome shotgun (WGS) entry which is preliminary data.</text>
</comment>
<evidence type="ECO:0000313" key="2">
    <source>
        <dbReference type="Proteomes" id="UP001375539"/>
    </source>
</evidence>
<protein>
    <submittedName>
        <fullName evidence="1">WYL domain-containing protein</fullName>
    </submittedName>
</protein>
<evidence type="ECO:0000313" key="1">
    <source>
        <dbReference type="EMBL" id="MEJ8655108.1"/>
    </source>
</evidence>
<reference evidence="1" key="1">
    <citation type="submission" date="2024-03" db="EMBL/GenBank/DDBJ databases">
        <title>Novel Streptomyces species of biotechnological and ecological value are a feature of Machair soil.</title>
        <authorList>
            <person name="Prole J.R."/>
            <person name="Goodfellow M."/>
            <person name="Allenby N."/>
            <person name="Ward A.C."/>
        </authorList>
    </citation>
    <scope>NUCLEOTIDE SEQUENCE</scope>
    <source>
        <strain evidence="1">MS1.AVA.4</strain>
    </source>
</reference>